<gene>
    <name evidence="2" type="ORF">EDWATA_03263</name>
</gene>
<protein>
    <recommendedName>
        <fullName evidence="4">DUF1198 domain-containing protein</fullName>
    </recommendedName>
</protein>
<dbReference type="HOGENOM" id="CLU_145987_0_0_6"/>
<accession>D4F908</accession>
<evidence type="ECO:0000256" key="1">
    <source>
        <dbReference type="SAM" id="Phobius"/>
    </source>
</evidence>
<proteinExistence type="predicted"/>
<sequence length="172" mass="19570">MMSPLLLAESGMIWLMLATLALVFIAGFRVLNTPTRRACQRLTQRLNIEPVHVESLLSQMGKQQGEAFVRYLLNGTESHLNNAAMVLLIYQTFIVNGSDDNLNYWRSLIRKAGLNADISPQQVRLALDFLCELEPDPAEMLAFRLRYQQLFAPASEEIGEKGDNIYILDHFR</sequence>
<keyword evidence="1" id="KW-0812">Transmembrane</keyword>
<evidence type="ECO:0000313" key="2">
    <source>
        <dbReference type="EMBL" id="EFE21765.1"/>
    </source>
</evidence>
<evidence type="ECO:0000313" key="3">
    <source>
        <dbReference type="Proteomes" id="UP000003692"/>
    </source>
</evidence>
<comment type="caution">
    <text evidence="2">The sequence shown here is derived from an EMBL/GenBank/DDBJ whole genome shotgun (WGS) entry which is preliminary data.</text>
</comment>
<dbReference type="EMBL" id="ADGK01000268">
    <property type="protein sequence ID" value="EFE21765.1"/>
    <property type="molecule type" value="Genomic_DNA"/>
</dbReference>
<feature type="transmembrane region" description="Helical" evidence="1">
    <location>
        <begin position="12"/>
        <end position="31"/>
    </location>
</feature>
<organism evidence="2 3">
    <name type="scientific">Edwardsiella tarda ATCC 23685</name>
    <dbReference type="NCBI Taxonomy" id="500638"/>
    <lineage>
        <taxon>Bacteria</taxon>
        <taxon>Pseudomonadati</taxon>
        <taxon>Pseudomonadota</taxon>
        <taxon>Gammaproteobacteria</taxon>
        <taxon>Enterobacterales</taxon>
        <taxon>Hafniaceae</taxon>
        <taxon>Edwardsiella</taxon>
    </lineage>
</organism>
<keyword evidence="1" id="KW-0472">Membrane</keyword>
<reference evidence="2 3" key="1">
    <citation type="submission" date="2010-02" db="EMBL/GenBank/DDBJ databases">
        <authorList>
            <person name="Weinstock G."/>
            <person name="Sodergren E."/>
            <person name="Clifton S."/>
            <person name="Fulton L."/>
            <person name="Fulton B."/>
            <person name="Courtney L."/>
            <person name="Fronick C."/>
            <person name="Harrison M."/>
            <person name="Strong C."/>
            <person name="Farmer C."/>
            <person name="Delahaunty K."/>
            <person name="Markovic C."/>
            <person name="Hall O."/>
            <person name="Minx P."/>
            <person name="Tomlinson C."/>
            <person name="Mitreva M."/>
            <person name="Nelson J."/>
            <person name="Hou S."/>
            <person name="Wollam A."/>
            <person name="Pepin K.H."/>
            <person name="Johnson M."/>
            <person name="Bhonagiri V."/>
            <person name="Zhang X."/>
            <person name="Suruliraj S."/>
            <person name="Warren W."/>
            <person name="Chinwalla A."/>
            <person name="Mardis E.R."/>
            <person name="Wilson R.K."/>
        </authorList>
    </citation>
    <scope>NUCLEOTIDE SEQUENCE [LARGE SCALE GENOMIC DNA]</scope>
    <source>
        <strain evidence="2 3">ATCC 23685</strain>
    </source>
</reference>
<evidence type="ECO:0008006" key="4">
    <source>
        <dbReference type="Google" id="ProtNLM"/>
    </source>
</evidence>
<dbReference type="Pfam" id="PF06711">
    <property type="entry name" value="DUF1198"/>
    <property type="match status" value="1"/>
</dbReference>
<dbReference type="Proteomes" id="UP000003692">
    <property type="component" value="Unassembled WGS sequence"/>
</dbReference>
<name>D4F908_EDWTA</name>
<keyword evidence="1" id="KW-1133">Transmembrane helix</keyword>
<dbReference type="AlphaFoldDB" id="D4F908"/>
<dbReference type="InterPro" id="IPR009587">
    <property type="entry name" value="DUF1198"/>
</dbReference>